<evidence type="ECO:0000256" key="1">
    <source>
        <dbReference type="ARBA" id="ARBA00004651"/>
    </source>
</evidence>
<feature type="binding site" evidence="10">
    <location>
        <position position="90"/>
    </location>
    <ligand>
        <name>Na(+)</name>
        <dbReference type="ChEBI" id="CHEBI:29101"/>
        <note>structural</note>
    </ligand>
</feature>
<dbReference type="EMBL" id="FMYF01000017">
    <property type="protein sequence ID" value="SDC06318.1"/>
    <property type="molecule type" value="Genomic_DNA"/>
</dbReference>
<evidence type="ECO:0000256" key="6">
    <source>
        <dbReference type="ARBA" id="ARBA00023303"/>
    </source>
</evidence>
<evidence type="ECO:0000313" key="12">
    <source>
        <dbReference type="Proteomes" id="UP000199086"/>
    </source>
</evidence>
<keyword evidence="4 10" id="KW-1133">Transmembrane helix</keyword>
<accession>A0A1G6IIK0</accession>
<keyword evidence="10" id="KW-0479">Metal-binding</keyword>
<keyword evidence="2 10" id="KW-1003">Cell membrane</keyword>
<evidence type="ECO:0000256" key="4">
    <source>
        <dbReference type="ARBA" id="ARBA00022989"/>
    </source>
</evidence>
<evidence type="ECO:0000256" key="8">
    <source>
        <dbReference type="ARBA" id="ARBA00035585"/>
    </source>
</evidence>
<dbReference type="InterPro" id="IPR003691">
    <property type="entry name" value="FluC"/>
</dbReference>
<organism evidence="11 12">
    <name type="scientific">Raineyella antarctica</name>
    <dbReference type="NCBI Taxonomy" id="1577474"/>
    <lineage>
        <taxon>Bacteria</taxon>
        <taxon>Bacillati</taxon>
        <taxon>Actinomycetota</taxon>
        <taxon>Actinomycetes</taxon>
        <taxon>Propionibacteriales</taxon>
        <taxon>Propionibacteriaceae</taxon>
        <taxon>Raineyella</taxon>
    </lineage>
</organism>
<evidence type="ECO:0000256" key="9">
    <source>
        <dbReference type="ARBA" id="ARBA00049940"/>
    </source>
</evidence>
<keyword evidence="6 10" id="KW-0407">Ion channel</keyword>
<evidence type="ECO:0000313" key="11">
    <source>
        <dbReference type="EMBL" id="SDC06318.1"/>
    </source>
</evidence>
<evidence type="ECO:0000256" key="5">
    <source>
        <dbReference type="ARBA" id="ARBA00023136"/>
    </source>
</evidence>
<comment type="subcellular location">
    <subcellularLocation>
        <location evidence="1 10">Cell membrane</location>
        <topology evidence="1 10">Multi-pass membrane protein</topology>
    </subcellularLocation>
</comment>
<dbReference type="GO" id="GO:0062054">
    <property type="term" value="F:fluoride channel activity"/>
    <property type="evidence" value="ECO:0007669"/>
    <property type="project" value="UniProtKB-UniRule"/>
</dbReference>
<keyword evidence="5 10" id="KW-0472">Membrane</keyword>
<name>A0A1G6IIK0_9ACTN</name>
<evidence type="ECO:0000256" key="3">
    <source>
        <dbReference type="ARBA" id="ARBA00022692"/>
    </source>
</evidence>
<dbReference type="OrthoDB" id="5148600at2"/>
<dbReference type="STRING" id="1577474.GA0111570_11711"/>
<feature type="transmembrane region" description="Helical" evidence="10">
    <location>
        <begin position="46"/>
        <end position="65"/>
    </location>
</feature>
<dbReference type="AlphaFoldDB" id="A0A1G6IIK0"/>
<dbReference type="Proteomes" id="UP000199086">
    <property type="component" value="Unassembled WGS sequence"/>
</dbReference>
<keyword evidence="3 10" id="KW-0812">Transmembrane</keyword>
<proteinExistence type="inferred from homology"/>
<feature type="transmembrane region" description="Helical" evidence="10">
    <location>
        <begin position="77"/>
        <end position="102"/>
    </location>
</feature>
<comment type="function">
    <text evidence="9 10">Fluoride-specific ion channel. Important for reducing fluoride concentration in the cell, thus reducing its toxicity.</text>
</comment>
<feature type="binding site" evidence="10">
    <location>
        <position position="87"/>
    </location>
    <ligand>
        <name>Na(+)</name>
        <dbReference type="ChEBI" id="CHEBI:29101"/>
        <note>structural</note>
    </ligand>
</feature>
<dbReference type="GO" id="GO:0140114">
    <property type="term" value="P:cellular detoxification of fluoride"/>
    <property type="evidence" value="ECO:0007669"/>
    <property type="project" value="UniProtKB-UniRule"/>
</dbReference>
<dbReference type="GO" id="GO:0046872">
    <property type="term" value="F:metal ion binding"/>
    <property type="evidence" value="ECO:0007669"/>
    <property type="project" value="UniProtKB-KW"/>
</dbReference>
<comment type="similarity">
    <text evidence="7 10">Belongs to the fluoride channel Fluc/FEX (TC 1.A.43) family.</text>
</comment>
<evidence type="ECO:0000256" key="10">
    <source>
        <dbReference type="HAMAP-Rule" id="MF_00454"/>
    </source>
</evidence>
<comment type="activity regulation">
    <text evidence="10">Na(+) is not transported, but it plays an essential structural role and its presence is essential for fluoride channel function.</text>
</comment>
<keyword evidence="12" id="KW-1185">Reference proteome</keyword>
<sequence>MSAGRPRSSVHPRLVGLVAVGGVLGTAARAVLTLVVPTVGALPLPILLANLTGAFLLGALLEGLAQAGPDEGRRRDLRLAAGTGVLGGYTTYSSLAVATGGMVQAGQWFLGIGYGLGSVVLGAVATGLGIGLAGRLARGRRSARRTSGVAR</sequence>
<dbReference type="Pfam" id="PF02537">
    <property type="entry name" value="CRCB"/>
    <property type="match status" value="1"/>
</dbReference>
<gene>
    <name evidence="10" type="primary">fluC</name>
    <name evidence="10" type="synonym">crcB</name>
    <name evidence="11" type="ORF">GA0111570_11711</name>
</gene>
<keyword evidence="10" id="KW-0915">Sodium</keyword>
<evidence type="ECO:0000256" key="2">
    <source>
        <dbReference type="ARBA" id="ARBA00022475"/>
    </source>
</evidence>
<evidence type="ECO:0000256" key="7">
    <source>
        <dbReference type="ARBA" id="ARBA00035120"/>
    </source>
</evidence>
<dbReference type="GO" id="GO:0005886">
    <property type="term" value="C:plasma membrane"/>
    <property type="evidence" value="ECO:0007669"/>
    <property type="project" value="UniProtKB-SubCell"/>
</dbReference>
<dbReference type="RefSeq" id="WP_092613793.1">
    <property type="nucleotide sequence ID" value="NZ_FMYF01000017.1"/>
</dbReference>
<keyword evidence="10" id="KW-0813">Transport</keyword>
<protein>
    <recommendedName>
        <fullName evidence="10">Fluoride-specific ion channel FluC</fullName>
    </recommendedName>
</protein>
<reference evidence="11 12" key="1">
    <citation type="submission" date="2016-06" db="EMBL/GenBank/DDBJ databases">
        <authorList>
            <person name="Olsen C.W."/>
            <person name="Carey S."/>
            <person name="Hinshaw L."/>
            <person name="Karasin A.I."/>
        </authorList>
    </citation>
    <scope>NUCLEOTIDE SEQUENCE [LARGE SCALE GENOMIC DNA]</scope>
    <source>
        <strain evidence="11 12">LZ-22</strain>
    </source>
</reference>
<dbReference type="HAMAP" id="MF_00454">
    <property type="entry name" value="FluC"/>
    <property type="match status" value="1"/>
</dbReference>
<keyword evidence="10" id="KW-0406">Ion transport</keyword>
<comment type="catalytic activity">
    <reaction evidence="8">
        <text>fluoride(in) = fluoride(out)</text>
        <dbReference type="Rhea" id="RHEA:76159"/>
        <dbReference type="ChEBI" id="CHEBI:17051"/>
    </reaction>
    <physiologicalReaction direction="left-to-right" evidence="8">
        <dbReference type="Rhea" id="RHEA:76160"/>
    </physiologicalReaction>
</comment>
<feature type="transmembrane region" description="Helical" evidence="10">
    <location>
        <begin position="108"/>
        <end position="134"/>
    </location>
</feature>